<protein>
    <submittedName>
        <fullName evidence="3">Peptidoglycan hydrolase-like protein with peptidoglycan-binding domain</fullName>
    </submittedName>
</protein>
<dbReference type="OrthoDB" id="5244994at2"/>
<gene>
    <name evidence="3" type="ORF">H4687_007962</name>
</gene>
<dbReference type="RefSeq" id="WP_046917258.1">
    <property type="nucleotide sequence ID" value="NZ_JADBGF010000001.1"/>
</dbReference>
<dbReference type="GO" id="GO:0016787">
    <property type="term" value="F:hydrolase activity"/>
    <property type="evidence" value="ECO:0007669"/>
    <property type="project" value="UniProtKB-KW"/>
</dbReference>
<proteinExistence type="predicted"/>
<keyword evidence="4" id="KW-1185">Reference proteome</keyword>
<dbReference type="EMBL" id="JADBGF010000001">
    <property type="protein sequence ID" value="MBE1601833.1"/>
    <property type="molecule type" value="Genomic_DNA"/>
</dbReference>
<dbReference type="InterPro" id="IPR036365">
    <property type="entry name" value="PGBD-like_sf"/>
</dbReference>
<dbReference type="Pfam" id="PF01471">
    <property type="entry name" value="PG_binding_1"/>
    <property type="match status" value="1"/>
</dbReference>
<dbReference type="SUPFAM" id="SSF47090">
    <property type="entry name" value="PGBD-like"/>
    <property type="match status" value="1"/>
</dbReference>
<feature type="domain" description="Peptidoglycan binding-like" evidence="2">
    <location>
        <begin position="73"/>
        <end position="123"/>
    </location>
</feature>
<sequence>MSLRKKRFKLAACTVGAVAAATLALATTPAVASGTYSGLAYVYGGDSYVDDWGNEGILSTGTNTNSNATCLWQKILWADGFLDSASDIDGKFGSGTKAATEDLQRYFALGVDGSVGQETFGHMDKWLYFVSGSTADGQTANLRYDGIVRDFNLGRNADGNYTFPDGDGNTRLAGYNYLTCT</sequence>
<evidence type="ECO:0000313" key="4">
    <source>
        <dbReference type="Proteomes" id="UP000629287"/>
    </source>
</evidence>
<keyword evidence="1" id="KW-0732">Signal</keyword>
<dbReference type="Proteomes" id="UP000629287">
    <property type="component" value="Unassembled WGS sequence"/>
</dbReference>
<accession>A0A8I0PHX9</accession>
<feature type="chain" id="PRO_5034150541" evidence="1">
    <location>
        <begin position="33"/>
        <end position="181"/>
    </location>
</feature>
<keyword evidence="3" id="KW-0378">Hydrolase</keyword>
<name>A0A8I0PHX9_9ACTN</name>
<dbReference type="InterPro" id="IPR002477">
    <property type="entry name" value="Peptidoglycan-bd-like"/>
</dbReference>
<evidence type="ECO:0000313" key="3">
    <source>
        <dbReference type="EMBL" id="MBE1601833.1"/>
    </source>
</evidence>
<organism evidence="3 4">
    <name type="scientific">Streptomyces stelliscabiei</name>
    <dbReference type="NCBI Taxonomy" id="146820"/>
    <lineage>
        <taxon>Bacteria</taxon>
        <taxon>Bacillati</taxon>
        <taxon>Actinomycetota</taxon>
        <taxon>Actinomycetes</taxon>
        <taxon>Kitasatosporales</taxon>
        <taxon>Streptomycetaceae</taxon>
        <taxon>Streptomyces</taxon>
    </lineage>
</organism>
<reference evidence="3 4" key="1">
    <citation type="submission" date="2020-10" db="EMBL/GenBank/DDBJ databases">
        <title>Sequencing the genomes of 1000 actinobacteria strains.</title>
        <authorList>
            <person name="Klenk H.-P."/>
        </authorList>
    </citation>
    <scope>NUCLEOTIDE SEQUENCE [LARGE SCALE GENOMIC DNA]</scope>
    <source>
        <strain evidence="3 4">DSM 41803</strain>
    </source>
</reference>
<dbReference type="Gene3D" id="1.10.101.10">
    <property type="entry name" value="PGBD-like superfamily/PGBD"/>
    <property type="match status" value="1"/>
</dbReference>
<dbReference type="GeneID" id="86832433"/>
<feature type="signal peptide" evidence="1">
    <location>
        <begin position="1"/>
        <end position="32"/>
    </location>
</feature>
<evidence type="ECO:0000256" key="1">
    <source>
        <dbReference type="SAM" id="SignalP"/>
    </source>
</evidence>
<dbReference type="InterPro" id="IPR036366">
    <property type="entry name" value="PGBDSf"/>
</dbReference>
<comment type="caution">
    <text evidence="3">The sequence shown here is derived from an EMBL/GenBank/DDBJ whole genome shotgun (WGS) entry which is preliminary data.</text>
</comment>
<evidence type="ECO:0000259" key="2">
    <source>
        <dbReference type="Pfam" id="PF01471"/>
    </source>
</evidence>
<dbReference type="AlphaFoldDB" id="A0A8I0PHX9"/>